<evidence type="ECO:0000313" key="2">
    <source>
        <dbReference type="EMBL" id="MBD8084307.1"/>
    </source>
</evidence>
<proteinExistence type="predicted"/>
<dbReference type="RefSeq" id="WP_191738084.1">
    <property type="nucleotide sequence ID" value="NZ_JACYFS010000008.1"/>
</dbReference>
<dbReference type="Pfam" id="PF00535">
    <property type="entry name" value="Glycos_transf_2"/>
    <property type="match status" value="1"/>
</dbReference>
<organism evidence="2 3">
    <name type="scientific">Chryseobacterium caseinilyticum</name>
    <dbReference type="NCBI Taxonomy" id="2771428"/>
    <lineage>
        <taxon>Bacteria</taxon>
        <taxon>Pseudomonadati</taxon>
        <taxon>Bacteroidota</taxon>
        <taxon>Flavobacteriia</taxon>
        <taxon>Flavobacteriales</taxon>
        <taxon>Weeksellaceae</taxon>
        <taxon>Chryseobacterium group</taxon>
        <taxon>Chryseobacterium</taxon>
    </lineage>
</organism>
<dbReference type="SUPFAM" id="SSF53448">
    <property type="entry name" value="Nucleotide-diphospho-sugar transferases"/>
    <property type="match status" value="1"/>
</dbReference>
<dbReference type="InterPro" id="IPR029044">
    <property type="entry name" value="Nucleotide-diphossugar_trans"/>
</dbReference>
<dbReference type="Gene3D" id="3.90.550.10">
    <property type="entry name" value="Spore Coat Polysaccharide Biosynthesis Protein SpsA, Chain A"/>
    <property type="match status" value="1"/>
</dbReference>
<dbReference type="PANTHER" id="PTHR22916">
    <property type="entry name" value="GLYCOSYLTRANSFERASE"/>
    <property type="match status" value="1"/>
</dbReference>
<gene>
    <name evidence="2" type="ORF">IC610_18015</name>
</gene>
<comment type="caution">
    <text evidence="2">The sequence shown here is derived from an EMBL/GenBank/DDBJ whole genome shotgun (WGS) entry which is preliminary data.</text>
</comment>
<accession>A0ABR8ZGD5</accession>
<reference evidence="2 3" key="1">
    <citation type="submission" date="2020-09" db="EMBL/GenBank/DDBJ databases">
        <title>Genome seq and assembly of Chryseobacterium sp.</title>
        <authorList>
            <person name="Chhetri G."/>
        </authorList>
    </citation>
    <scope>NUCLEOTIDE SEQUENCE [LARGE SCALE GENOMIC DNA]</scope>
    <source>
        <strain evidence="2 3">GCR10</strain>
    </source>
</reference>
<dbReference type="InterPro" id="IPR001173">
    <property type="entry name" value="Glyco_trans_2-like"/>
</dbReference>
<dbReference type="PANTHER" id="PTHR22916:SF3">
    <property type="entry name" value="UDP-GLCNAC:BETAGAL BETA-1,3-N-ACETYLGLUCOSAMINYLTRANSFERASE-LIKE PROTEIN 1"/>
    <property type="match status" value="1"/>
</dbReference>
<feature type="domain" description="Glycosyltransferase 2-like" evidence="1">
    <location>
        <begin position="9"/>
        <end position="176"/>
    </location>
</feature>
<evidence type="ECO:0000313" key="3">
    <source>
        <dbReference type="Proteomes" id="UP000637299"/>
    </source>
</evidence>
<dbReference type="EMBL" id="JACYFS010000008">
    <property type="protein sequence ID" value="MBD8084307.1"/>
    <property type="molecule type" value="Genomic_DNA"/>
</dbReference>
<keyword evidence="3" id="KW-1185">Reference proteome</keyword>
<sequence length="297" mass="34920">MKADLPLISICIPTYNGEKYLQQALASVTAQTYKNIEVIISDDASTDKTMEICRAFKEDSDFPVHIYPHQPAGIGANWNHCISKAKGDYIKFLFQDDILENECLEKNLFYLQQYNLKVVCSKRSFIDGNNQPVKSGEFFEKFGDLQKNTLDLDLEEFYLLKKEDLKRIKPHQLSYNIFGEPIAFLFSKEIFEKYGLFKTDLKQILDTEMGYRILKHQPIGIIAEKLYKFRLHEAQESSLNQQRKPNLSEDKKLEFLIVKNFYSHLSYRTKKHFFSKYYPLIKVFFNFYGSIKKINTK</sequence>
<protein>
    <submittedName>
        <fullName evidence="2">Glycosyltransferase family 2 protein</fullName>
    </submittedName>
</protein>
<name>A0ABR8ZGD5_9FLAO</name>
<dbReference type="Proteomes" id="UP000637299">
    <property type="component" value="Unassembled WGS sequence"/>
</dbReference>
<evidence type="ECO:0000259" key="1">
    <source>
        <dbReference type="Pfam" id="PF00535"/>
    </source>
</evidence>